<gene>
    <name evidence="2" type="ORF">CTM88_08830</name>
</gene>
<protein>
    <submittedName>
        <fullName evidence="2">Methyltransferase domain-containing protein</fullName>
    </submittedName>
</protein>
<dbReference type="EMBL" id="PYMK01000008">
    <property type="protein sequence ID" value="PSU29107.1"/>
    <property type="molecule type" value="Genomic_DNA"/>
</dbReference>
<dbReference type="InterPro" id="IPR029063">
    <property type="entry name" value="SAM-dependent_MTases_sf"/>
</dbReference>
<dbReference type="Gene3D" id="3.40.50.150">
    <property type="entry name" value="Vaccinia Virus protein VP39"/>
    <property type="match status" value="1"/>
</dbReference>
<evidence type="ECO:0000313" key="2">
    <source>
        <dbReference type="EMBL" id="PSU29107.1"/>
    </source>
</evidence>
<dbReference type="CDD" id="cd02440">
    <property type="entry name" value="AdoMet_MTases"/>
    <property type="match status" value="1"/>
</dbReference>
<evidence type="ECO:0000313" key="3">
    <source>
        <dbReference type="Proteomes" id="UP000240254"/>
    </source>
</evidence>
<dbReference type="GO" id="GO:0032259">
    <property type="term" value="P:methylation"/>
    <property type="evidence" value="ECO:0007669"/>
    <property type="project" value="UniProtKB-KW"/>
</dbReference>
<dbReference type="Pfam" id="PF08241">
    <property type="entry name" value="Methyltransf_11"/>
    <property type="match status" value="1"/>
</dbReference>
<dbReference type="GO" id="GO:0008757">
    <property type="term" value="F:S-adenosylmethionine-dependent methyltransferase activity"/>
    <property type="evidence" value="ECO:0007669"/>
    <property type="project" value="InterPro"/>
</dbReference>
<dbReference type="SUPFAM" id="SSF53335">
    <property type="entry name" value="S-adenosyl-L-methionine-dependent methyltransferases"/>
    <property type="match status" value="1"/>
</dbReference>
<evidence type="ECO:0000259" key="1">
    <source>
        <dbReference type="Pfam" id="PF08241"/>
    </source>
</evidence>
<proteinExistence type="predicted"/>
<dbReference type="InterPro" id="IPR013216">
    <property type="entry name" value="Methyltransf_11"/>
</dbReference>
<keyword evidence="2" id="KW-0489">Methyltransferase</keyword>
<dbReference type="RefSeq" id="WP_065168818.1">
    <property type="nucleotide sequence ID" value="NZ_LZEZ01000056.1"/>
</dbReference>
<reference evidence="2 3" key="1">
    <citation type="submission" date="2018-03" db="EMBL/GenBank/DDBJ databases">
        <title>Whole genome sequencing of Histamine producing bacteria.</title>
        <authorList>
            <person name="Butler K."/>
        </authorList>
    </citation>
    <scope>NUCLEOTIDE SEQUENCE [LARGE SCALE GENOMIC DNA]</scope>
    <source>
        <strain evidence="2 3">BS2</strain>
    </source>
</reference>
<name>A0A2T3IL95_9GAMM</name>
<comment type="caution">
    <text evidence="2">The sequence shown here is derived from an EMBL/GenBank/DDBJ whole genome shotgun (WGS) entry which is preliminary data.</text>
</comment>
<sequence>MLGYYLHTKNAQQALDAIAKGQSSVHLSTDLHLSEQDYAVSPEGLVLDEDNKLSIADLKKIVKKTQRIYLCSDGDMEPIEDRSVGYYKLAPTEGAPLLEISGVKMHISKGTDPFASASDMAKQAVRSGDNVLDCCSGLGYAAIAAHRLGAKKVLTIELSESVMGLRALNPWSQDLNNDGIEQRQGSSFELITTMPSISFDAVIHDPPRFSLAGELYSEEFYSEIYRVLRQGGRFFHYTGNPHIMKKGSSFVDGVIRRLIAVGFKNVQKVDHLMGVSAQK</sequence>
<feature type="domain" description="Methyltransferase type 11" evidence="1">
    <location>
        <begin position="132"/>
        <end position="235"/>
    </location>
</feature>
<organism evidence="2 3">
    <name type="scientific">Photobacterium aquimaris</name>
    <dbReference type="NCBI Taxonomy" id="512643"/>
    <lineage>
        <taxon>Bacteria</taxon>
        <taxon>Pseudomonadati</taxon>
        <taxon>Pseudomonadota</taxon>
        <taxon>Gammaproteobacteria</taxon>
        <taxon>Vibrionales</taxon>
        <taxon>Vibrionaceae</taxon>
        <taxon>Photobacterium</taxon>
    </lineage>
</organism>
<keyword evidence="2" id="KW-0808">Transferase</keyword>
<accession>A0A2T3IL95</accession>
<dbReference type="Proteomes" id="UP000240254">
    <property type="component" value="Unassembled WGS sequence"/>
</dbReference>
<dbReference type="OrthoDB" id="9815877at2"/>
<dbReference type="AlphaFoldDB" id="A0A2T3IL95"/>